<reference evidence="1 2" key="1">
    <citation type="submission" date="2016-03" db="EMBL/GenBank/DDBJ databases">
        <title>Niastella vici sp. nov., isolated from farmland soil.</title>
        <authorList>
            <person name="Chen L."/>
            <person name="Wang D."/>
            <person name="Yang S."/>
            <person name="Wang G."/>
        </authorList>
    </citation>
    <scope>NUCLEOTIDE SEQUENCE [LARGE SCALE GENOMIC DNA]</scope>
    <source>
        <strain evidence="1 2">DJ57</strain>
    </source>
</reference>
<name>A0A1V9FEQ4_9BACT</name>
<evidence type="ECO:0000313" key="1">
    <source>
        <dbReference type="EMBL" id="OQP56839.1"/>
    </source>
</evidence>
<organism evidence="1 2">
    <name type="scientific">Niastella vici</name>
    <dbReference type="NCBI Taxonomy" id="1703345"/>
    <lineage>
        <taxon>Bacteria</taxon>
        <taxon>Pseudomonadati</taxon>
        <taxon>Bacteroidota</taxon>
        <taxon>Chitinophagia</taxon>
        <taxon>Chitinophagales</taxon>
        <taxon>Chitinophagaceae</taxon>
        <taxon>Niastella</taxon>
    </lineage>
</organism>
<dbReference type="EMBL" id="LVYD01000124">
    <property type="protein sequence ID" value="OQP56839.1"/>
    <property type="molecule type" value="Genomic_DNA"/>
</dbReference>
<protein>
    <recommendedName>
        <fullName evidence="3">DUF4595 domain-containing protein</fullName>
    </recommendedName>
</protein>
<keyword evidence="2" id="KW-1185">Reference proteome</keyword>
<proteinExistence type="predicted"/>
<evidence type="ECO:0008006" key="3">
    <source>
        <dbReference type="Google" id="ProtNLM"/>
    </source>
</evidence>
<comment type="caution">
    <text evidence="1">The sequence shown here is derived from an EMBL/GenBank/DDBJ whole genome shotgun (WGS) entry which is preliminary data.</text>
</comment>
<gene>
    <name evidence="1" type="ORF">A3860_09655</name>
</gene>
<dbReference type="Proteomes" id="UP000192796">
    <property type="component" value="Unassembled WGS sequence"/>
</dbReference>
<accession>A0A1V9FEQ4</accession>
<dbReference type="RefSeq" id="WP_081155802.1">
    <property type="nucleotide sequence ID" value="NZ_LVYD01000124.1"/>
</dbReference>
<dbReference type="OrthoDB" id="642005at2"/>
<dbReference type="AlphaFoldDB" id="A0A1V9FEQ4"/>
<sequence length="316" mass="35683">MKRSLIPILSLLFIISLDSCKKDSDNQPEEQQLGDTTRVVKTNYNHSTSSTTETTFFEYDKSGRIISLKDSADPTYYITISYVGDEAIFQEAPADPGNFNYSARYKLNSNRLPIQRITAENMDGMSTANPRFQIHADTCKFEYDAAGLLVKATGTGYDTSWSKYSQAVYYSSNRKAYTINYTNQDGKLMAVKITGVEESSNTQVGANTYKSTSNTEENYSFEYTKNYGNKADSINAWVFAELGTLYGDKFPAIKYANLPDKMNHSTKRTDVATGVVNTYTDDPQTRELEYLPSGYISSITFSDGKYWDKTRFTYNK</sequence>
<dbReference type="STRING" id="1703345.A3860_09655"/>
<evidence type="ECO:0000313" key="2">
    <source>
        <dbReference type="Proteomes" id="UP000192796"/>
    </source>
</evidence>